<sequence length="862" mass="96617">MLRLAWSRRLPTPAPRTQLPRLARVQISRLPRRPAALLHNPRLATSLSSKISATNVPEPAEPSLAPTPNPPSSEDPLADLARTLESLCNVPEPVEPLLPRPVKQLTVESLREAIRLGDAAEAQRCCASLLERQWDLKLDSEDAASSFGHDDVKLREASANLVSDAYATLVSNRVKRSAVMTQELALAFAHAGWVERIEHLLLRSEEPELPPNERDSLLLIADARSGAAPSSKVVQDLQRLIPPRDDIPWPPLVASAYWEVLAMLVQRQDCIECARMMQIMGAPRPADERTEEISMRAAALSKYTADSFQRAVRDERVYDAKQIIDWLLSRHKGDDLDAADVERYFALLRIHRGRKGQSEKDSSPLEKTARLVNDTYNKLRIPRTASLMREVALACAKAGRLDDVVRLLENCNDLAHESNPLLLIARANSSTPSADVIKDLEDLLATETRSWLSMNAYNEVLAMTVRRSDRDAYSRVLGIAILHAIHRSARTYTIMIEATAPYDVREAWRLLDEARQNRLSLYAPAYNFILRALVSRQRRAEIQALMDEMDRVQVQPTATTYAILLSSYDPTEPFGKDDPQSAIETYAAMRKSMIPENEEVLKALARAIRSVVISPNPRLHPLIKMLRRTHQEAVYMSLEEGYLLINEPGLAWQVGEAFLHVRAGQESRPPLSPDWAVVHLRALFAAGRGARLARTFNALERAGANLTLEVYSAALDLCLESTGEWAREATRTVFDRMRAGGASTAPRRATLERIVKWAESFRSPPLKAADVETYREAVADHRRREVEGRTAPGRGLLGRRRLRPIDEHGARAPIHQKVGARSQRSAPQQPKLVDSSRARDDEGGTQLLDLCEQRRTWVPAER</sequence>
<gene>
    <name evidence="3" type="ORF">BDK51DRAFT_44246</name>
</gene>
<feature type="region of interest" description="Disordered" evidence="2">
    <location>
        <begin position="783"/>
        <end position="847"/>
    </location>
</feature>
<keyword evidence="1" id="KW-0677">Repeat</keyword>
<evidence type="ECO:0000256" key="1">
    <source>
        <dbReference type="ARBA" id="ARBA00022737"/>
    </source>
</evidence>
<evidence type="ECO:0000313" key="4">
    <source>
        <dbReference type="Proteomes" id="UP000269721"/>
    </source>
</evidence>
<dbReference type="AlphaFoldDB" id="A0A4P9WRD8"/>
<dbReference type="OrthoDB" id="185373at2759"/>
<organism evidence="3 4">
    <name type="scientific">Blyttiomyces helicus</name>
    <dbReference type="NCBI Taxonomy" id="388810"/>
    <lineage>
        <taxon>Eukaryota</taxon>
        <taxon>Fungi</taxon>
        <taxon>Fungi incertae sedis</taxon>
        <taxon>Chytridiomycota</taxon>
        <taxon>Chytridiomycota incertae sedis</taxon>
        <taxon>Chytridiomycetes</taxon>
        <taxon>Chytridiomycetes incertae sedis</taxon>
        <taxon>Blyttiomyces</taxon>
    </lineage>
</organism>
<keyword evidence="4" id="KW-1185">Reference proteome</keyword>
<reference evidence="4" key="1">
    <citation type="journal article" date="2018" name="Nat. Microbiol.">
        <title>Leveraging single-cell genomics to expand the fungal tree of life.</title>
        <authorList>
            <person name="Ahrendt S.R."/>
            <person name="Quandt C.A."/>
            <person name="Ciobanu D."/>
            <person name="Clum A."/>
            <person name="Salamov A."/>
            <person name="Andreopoulos B."/>
            <person name="Cheng J.F."/>
            <person name="Woyke T."/>
            <person name="Pelin A."/>
            <person name="Henrissat B."/>
            <person name="Reynolds N.K."/>
            <person name="Benny G.L."/>
            <person name="Smith M.E."/>
            <person name="James T.Y."/>
            <person name="Grigoriev I.V."/>
        </authorList>
    </citation>
    <scope>NUCLEOTIDE SEQUENCE [LARGE SCALE GENOMIC DNA]</scope>
</reference>
<evidence type="ECO:0000256" key="2">
    <source>
        <dbReference type="SAM" id="MobiDB-lite"/>
    </source>
</evidence>
<dbReference type="InterPro" id="IPR011990">
    <property type="entry name" value="TPR-like_helical_dom_sf"/>
</dbReference>
<dbReference type="Gene3D" id="1.25.40.10">
    <property type="entry name" value="Tetratricopeptide repeat domain"/>
    <property type="match status" value="1"/>
</dbReference>
<dbReference type="EMBL" id="KZ994106">
    <property type="protein sequence ID" value="RKO93820.1"/>
    <property type="molecule type" value="Genomic_DNA"/>
</dbReference>
<evidence type="ECO:0008006" key="5">
    <source>
        <dbReference type="Google" id="ProtNLM"/>
    </source>
</evidence>
<dbReference type="Proteomes" id="UP000269721">
    <property type="component" value="Unassembled WGS sequence"/>
</dbReference>
<dbReference type="PANTHER" id="PTHR47936:SF1">
    <property type="entry name" value="PENTATRICOPEPTIDE REPEAT-CONTAINING PROTEIN GUN1, CHLOROPLASTIC"/>
    <property type="match status" value="1"/>
</dbReference>
<evidence type="ECO:0000313" key="3">
    <source>
        <dbReference type="EMBL" id="RKO93820.1"/>
    </source>
</evidence>
<accession>A0A4P9WRD8</accession>
<name>A0A4P9WRD8_9FUNG</name>
<protein>
    <recommendedName>
        <fullName evidence="5">Pentacotripeptide-repeat region of PRORP domain-containing protein</fullName>
    </recommendedName>
</protein>
<dbReference type="PANTHER" id="PTHR47936">
    <property type="entry name" value="PPR_LONG DOMAIN-CONTAINING PROTEIN"/>
    <property type="match status" value="1"/>
</dbReference>
<feature type="region of interest" description="Disordered" evidence="2">
    <location>
        <begin position="48"/>
        <end position="77"/>
    </location>
</feature>
<proteinExistence type="predicted"/>